<evidence type="ECO:0000313" key="1">
    <source>
        <dbReference type="EMBL" id="KAE9597216.1"/>
    </source>
</evidence>
<dbReference type="AlphaFoldDB" id="A0A6A4NU99"/>
<dbReference type="Proteomes" id="UP000447434">
    <property type="component" value="Chromosome 16"/>
</dbReference>
<name>A0A6A4NU99_LUPAL</name>
<comment type="caution">
    <text evidence="1">The sequence shown here is derived from an EMBL/GenBank/DDBJ whole genome shotgun (WGS) entry which is preliminary data.</text>
</comment>
<keyword evidence="2" id="KW-1185">Reference proteome</keyword>
<protein>
    <submittedName>
        <fullName evidence="1">Uncharacterized protein</fullName>
    </submittedName>
</protein>
<dbReference type="EMBL" id="WOCE01000016">
    <property type="protein sequence ID" value="KAE9597216.1"/>
    <property type="molecule type" value="Genomic_DNA"/>
</dbReference>
<organism evidence="1 2">
    <name type="scientific">Lupinus albus</name>
    <name type="common">White lupine</name>
    <name type="synonym">Lupinus termis</name>
    <dbReference type="NCBI Taxonomy" id="3870"/>
    <lineage>
        <taxon>Eukaryota</taxon>
        <taxon>Viridiplantae</taxon>
        <taxon>Streptophyta</taxon>
        <taxon>Embryophyta</taxon>
        <taxon>Tracheophyta</taxon>
        <taxon>Spermatophyta</taxon>
        <taxon>Magnoliopsida</taxon>
        <taxon>eudicotyledons</taxon>
        <taxon>Gunneridae</taxon>
        <taxon>Pentapetalae</taxon>
        <taxon>rosids</taxon>
        <taxon>fabids</taxon>
        <taxon>Fabales</taxon>
        <taxon>Fabaceae</taxon>
        <taxon>Papilionoideae</taxon>
        <taxon>50 kb inversion clade</taxon>
        <taxon>genistoids sensu lato</taxon>
        <taxon>core genistoids</taxon>
        <taxon>Genisteae</taxon>
        <taxon>Lupinus</taxon>
    </lineage>
</organism>
<proteinExistence type="predicted"/>
<accession>A0A6A4NU99</accession>
<sequence length="79" mass="9102">MYARKYLPLHFSLDFATHCVRSKLALHIQIVSQCTSYKLVLVGPNSEVMLNKTHEMAKVCQVQTTQKEKMYLVLNSNDD</sequence>
<reference evidence="2" key="1">
    <citation type="journal article" date="2020" name="Nat. Commun.">
        <title>Genome sequence of the cluster root forming white lupin.</title>
        <authorList>
            <person name="Hufnagel B."/>
            <person name="Marques A."/>
            <person name="Soriano A."/>
            <person name="Marques L."/>
            <person name="Divol F."/>
            <person name="Doumas P."/>
            <person name="Sallet E."/>
            <person name="Mancinotti D."/>
            <person name="Carrere S."/>
            <person name="Marande W."/>
            <person name="Arribat S."/>
            <person name="Keller J."/>
            <person name="Huneau C."/>
            <person name="Blein T."/>
            <person name="Aime D."/>
            <person name="Laguerre M."/>
            <person name="Taylor J."/>
            <person name="Schubert V."/>
            <person name="Nelson M."/>
            <person name="Geu-Flores F."/>
            <person name="Crespi M."/>
            <person name="Gallardo-Guerrero K."/>
            <person name="Delaux P.-M."/>
            <person name="Salse J."/>
            <person name="Berges H."/>
            <person name="Guyot R."/>
            <person name="Gouzy J."/>
            <person name="Peret B."/>
        </authorList>
    </citation>
    <scope>NUCLEOTIDE SEQUENCE [LARGE SCALE GENOMIC DNA]</scope>
    <source>
        <strain evidence="2">cv. Amiga</strain>
    </source>
</reference>
<gene>
    <name evidence="1" type="ORF">Lalb_Chr16g0384231</name>
</gene>
<evidence type="ECO:0000313" key="2">
    <source>
        <dbReference type="Proteomes" id="UP000447434"/>
    </source>
</evidence>